<evidence type="ECO:0000313" key="3">
    <source>
        <dbReference type="Proteomes" id="UP001419268"/>
    </source>
</evidence>
<feature type="region of interest" description="Disordered" evidence="1">
    <location>
        <begin position="133"/>
        <end position="154"/>
    </location>
</feature>
<proteinExistence type="predicted"/>
<dbReference type="Proteomes" id="UP001419268">
    <property type="component" value="Unassembled WGS sequence"/>
</dbReference>
<dbReference type="InterPro" id="IPR004252">
    <property type="entry name" value="Probable_transposase_24"/>
</dbReference>
<name>A0AAP0P0Q9_9MAGN</name>
<dbReference type="Pfam" id="PF03004">
    <property type="entry name" value="Transposase_24"/>
    <property type="match status" value="1"/>
</dbReference>
<comment type="caution">
    <text evidence="2">The sequence shown here is derived from an EMBL/GenBank/DDBJ whole genome shotgun (WGS) entry which is preliminary data.</text>
</comment>
<dbReference type="EMBL" id="JBBNAG010000006">
    <property type="protein sequence ID" value="KAK9125933.1"/>
    <property type="molecule type" value="Genomic_DNA"/>
</dbReference>
<dbReference type="AlphaFoldDB" id="A0AAP0P0Q9"/>
<organism evidence="2 3">
    <name type="scientific">Stephania cephalantha</name>
    <dbReference type="NCBI Taxonomy" id="152367"/>
    <lineage>
        <taxon>Eukaryota</taxon>
        <taxon>Viridiplantae</taxon>
        <taxon>Streptophyta</taxon>
        <taxon>Embryophyta</taxon>
        <taxon>Tracheophyta</taxon>
        <taxon>Spermatophyta</taxon>
        <taxon>Magnoliopsida</taxon>
        <taxon>Ranunculales</taxon>
        <taxon>Menispermaceae</taxon>
        <taxon>Menispermoideae</taxon>
        <taxon>Cissampelideae</taxon>
        <taxon>Stephania</taxon>
    </lineage>
</organism>
<reference evidence="2 3" key="1">
    <citation type="submission" date="2024-01" db="EMBL/GenBank/DDBJ databases">
        <title>Genome assemblies of Stephania.</title>
        <authorList>
            <person name="Yang L."/>
        </authorList>
    </citation>
    <scope>NUCLEOTIDE SEQUENCE [LARGE SCALE GENOMIC DNA]</scope>
    <source>
        <strain evidence="2">JXDWG</strain>
        <tissue evidence="2">Leaf</tissue>
    </source>
</reference>
<evidence type="ECO:0000313" key="2">
    <source>
        <dbReference type="EMBL" id="KAK9125933.1"/>
    </source>
</evidence>
<evidence type="ECO:0000256" key="1">
    <source>
        <dbReference type="SAM" id="MobiDB-lite"/>
    </source>
</evidence>
<protein>
    <submittedName>
        <fullName evidence="2">Uncharacterized protein</fullName>
    </submittedName>
</protein>
<keyword evidence="3" id="KW-1185">Reference proteome</keyword>
<sequence length="180" mass="19907">MRGISVSKQAETYLELRVYLGPRAKERVLLEKREVEVGQFSEVGEVLVIKLGRTPRKAEKLGRPPTALELCLYFHTKDHDGVTFLDSRVEKIVTAIQRRWIELTQSQPYTPIDETELYLFVVECDDKGRTYGLGWTPSGPRRRHATVGGAGGRIGGGVGAGDGAGFSRPISSPNEPVELL</sequence>
<accession>A0AAP0P0Q9</accession>
<gene>
    <name evidence="2" type="ORF">Scep_014779</name>
</gene>